<dbReference type="EMBL" id="HBJA01105792">
    <property type="protein sequence ID" value="CAE0825302.1"/>
    <property type="molecule type" value="Transcribed_RNA"/>
</dbReference>
<reference evidence="2" key="1">
    <citation type="submission" date="2021-01" db="EMBL/GenBank/DDBJ databases">
        <authorList>
            <person name="Corre E."/>
            <person name="Pelletier E."/>
            <person name="Niang G."/>
            <person name="Scheremetjew M."/>
            <person name="Finn R."/>
            <person name="Kale V."/>
            <person name="Holt S."/>
            <person name="Cochrane G."/>
            <person name="Meng A."/>
            <person name="Brown T."/>
            <person name="Cohen L."/>
        </authorList>
    </citation>
    <scope>NUCLEOTIDE SEQUENCE</scope>
    <source>
        <strain evidence="2">CCMP1594</strain>
    </source>
</reference>
<accession>A0A7S4LF76</accession>
<proteinExistence type="predicted"/>
<sequence length="202" mass="23412">MPTNNPLSVIKAEASLAITGSRLHIRDEDPSNTCTISSFSNSCSRSISVTSFYSVSSGCSEGPQVVVEHPEASAGYSASPKLLQQQQHHHQQQQQQQQQKQQQQPQCFLEQQTENQIWKLRRRITQEEKLSRKMLAEMEAREFWSIQLLEEEHFTKLPVLVIERAWCAYKTRCIINEIIRRRSQYRVHRAKHKTKTHHPPGP</sequence>
<name>A0A7S4LF76_9EUGL</name>
<dbReference type="AlphaFoldDB" id="A0A7S4LF76"/>
<protein>
    <submittedName>
        <fullName evidence="2">Uncharacterized protein</fullName>
    </submittedName>
</protein>
<organism evidence="2">
    <name type="scientific">Eutreptiella gymnastica</name>
    <dbReference type="NCBI Taxonomy" id="73025"/>
    <lineage>
        <taxon>Eukaryota</taxon>
        <taxon>Discoba</taxon>
        <taxon>Euglenozoa</taxon>
        <taxon>Euglenida</taxon>
        <taxon>Spirocuta</taxon>
        <taxon>Euglenophyceae</taxon>
        <taxon>Eutreptiales</taxon>
        <taxon>Eutreptiaceae</taxon>
        <taxon>Eutreptiella</taxon>
    </lineage>
</organism>
<feature type="region of interest" description="Disordered" evidence="1">
    <location>
        <begin position="77"/>
        <end position="100"/>
    </location>
</feature>
<gene>
    <name evidence="2" type="ORF">EGYM00163_LOCUS36548</name>
</gene>
<evidence type="ECO:0000313" key="2">
    <source>
        <dbReference type="EMBL" id="CAE0825302.1"/>
    </source>
</evidence>
<evidence type="ECO:0000256" key="1">
    <source>
        <dbReference type="SAM" id="MobiDB-lite"/>
    </source>
</evidence>